<keyword evidence="3" id="KW-1185">Reference proteome</keyword>
<reference evidence="2 3" key="1">
    <citation type="journal article" date="2023" name="Mol. Biol. Evol.">
        <title>Genomics of Secondarily Temperate Adaptation in the Only Non-Antarctic Icefish.</title>
        <authorList>
            <person name="Rivera-Colon A.G."/>
            <person name="Rayamajhi N."/>
            <person name="Minhas B.F."/>
            <person name="Madrigal G."/>
            <person name="Bilyk K.T."/>
            <person name="Yoon V."/>
            <person name="Hune M."/>
            <person name="Gregory S."/>
            <person name="Cheng C.H.C."/>
            <person name="Catchen J.M."/>
        </authorList>
    </citation>
    <scope>NUCLEOTIDE SEQUENCE [LARGE SCALE GENOMIC DNA]</scope>
    <source>
        <strain evidence="2">JC2023a</strain>
    </source>
</reference>
<feature type="signal peptide" evidence="1">
    <location>
        <begin position="1"/>
        <end position="18"/>
    </location>
</feature>
<gene>
    <name evidence="2" type="ORF">CesoFtcFv8_012678</name>
</gene>
<keyword evidence="1" id="KW-0732">Signal</keyword>
<organism evidence="2 3">
    <name type="scientific">Champsocephalus esox</name>
    <name type="common">pike icefish</name>
    <dbReference type="NCBI Taxonomy" id="159716"/>
    <lineage>
        <taxon>Eukaryota</taxon>
        <taxon>Metazoa</taxon>
        <taxon>Chordata</taxon>
        <taxon>Craniata</taxon>
        <taxon>Vertebrata</taxon>
        <taxon>Euteleostomi</taxon>
        <taxon>Actinopterygii</taxon>
        <taxon>Neopterygii</taxon>
        <taxon>Teleostei</taxon>
        <taxon>Neoteleostei</taxon>
        <taxon>Acanthomorphata</taxon>
        <taxon>Eupercaria</taxon>
        <taxon>Perciformes</taxon>
        <taxon>Notothenioidei</taxon>
        <taxon>Channichthyidae</taxon>
        <taxon>Champsocephalus</taxon>
    </lineage>
</organism>
<dbReference type="EMBL" id="JAULUE010002055">
    <property type="protein sequence ID" value="KAK5892284.1"/>
    <property type="molecule type" value="Genomic_DNA"/>
</dbReference>
<evidence type="ECO:0000313" key="2">
    <source>
        <dbReference type="EMBL" id="KAK5892284.1"/>
    </source>
</evidence>
<evidence type="ECO:0000313" key="3">
    <source>
        <dbReference type="Proteomes" id="UP001335648"/>
    </source>
</evidence>
<proteinExistence type="predicted"/>
<accession>A0AAN8GY34</accession>
<evidence type="ECO:0000256" key="1">
    <source>
        <dbReference type="SAM" id="SignalP"/>
    </source>
</evidence>
<dbReference type="Proteomes" id="UP001335648">
    <property type="component" value="Unassembled WGS sequence"/>
</dbReference>
<comment type="caution">
    <text evidence="2">The sequence shown here is derived from an EMBL/GenBank/DDBJ whole genome shotgun (WGS) entry which is preliminary data.</text>
</comment>
<feature type="chain" id="PRO_5043032757" description="Secreted protein" evidence="1">
    <location>
        <begin position="19"/>
        <end position="88"/>
    </location>
</feature>
<dbReference type="AlphaFoldDB" id="A0AAN8GY34"/>
<name>A0AAN8GY34_9TELE</name>
<protein>
    <recommendedName>
        <fullName evidence="4">Secreted protein</fullName>
    </recommendedName>
</protein>
<evidence type="ECO:0008006" key="4">
    <source>
        <dbReference type="Google" id="ProtNLM"/>
    </source>
</evidence>
<sequence>MTSAHVLIFITKALVVHYLPTLTRFPSVSPLSGGLRGVDEKQSLKPASGDCLVAVEAIWLELYQDFLCEPLANCDHLHGSQTSCRHKT</sequence>